<dbReference type="STRING" id="915059.NH26_17615"/>
<keyword evidence="1" id="KW-0472">Membrane</keyword>
<dbReference type="AlphaFoldDB" id="A0A1S1Z413"/>
<comment type="caution">
    <text evidence="2">The sequence shown here is derived from an EMBL/GenBank/DDBJ whole genome shotgun (WGS) entry which is preliminary data.</text>
</comment>
<feature type="transmembrane region" description="Helical" evidence="1">
    <location>
        <begin position="12"/>
        <end position="31"/>
    </location>
</feature>
<keyword evidence="1" id="KW-0812">Transmembrane</keyword>
<dbReference type="Proteomes" id="UP000179797">
    <property type="component" value="Unassembled WGS sequence"/>
</dbReference>
<accession>A0A1S1Z413</accession>
<evidence type="ECO:0000313" key="3">
    <source>
        <dbReference type="Proteomes" id="UP000179797"/>
    </source>
</evidence>
<evidence type="ECO:0000256" key="1">
    <source>
        <dbReference type="SAM" id="Phobius"/>
    </source>
</evidence>
<reference evidence="2 3" key="1">
    <citation type="journal article" date="2012" name="Int. J. Syst. Evol. Microbiol.">
        <title>Flammeovirga pacifica sp. nov., isolated from deep-sea sediment.</title>
        <authorList>
            <person name="Xu H."/>
            <person name="Fu Y."/>
            <person name="Yang N."/>
            <person name="Ding Z."/>
            <person name="Lai Q."/>
            <person name="Zeng R."/>
        </authorList>
    </citation>
    <scope>NUCLEOTIDE SEQUENCE [LARGE SCALE GENOMIC DNA]</scope>
    <source>
        <strain evidence="3">DSM 24597 / LMG 26175 / WPAGA1</strain>
    </source>
</reference>
<proteinExistence type="predicted"/>
<protein>
    <submittedName>
        <fullName evidence="2">Uncharacterized protein</fullName>
    </submittedName>
</protein>
<organism evidence="2 3">
    <name type="scientific">Flammeovirga pacifica</name>
    <dbReference type="NCBI Taxonomy" id="915059"/>
    <lineage>
        <taxon>Bacteria</taxon>
        <taxon>Pseudomonadati</taxon>
        <taxon>Bacteroidota</taxon>
        <taxon>Cytophagia</taxon>
        <taxon>Cytophagales</taxon>
        <taxon>Flammeovirgaceae</taxon>
        <taxon>Flammeovirga</taxon>
    </lineage>
</organism>
<dbReference type="RefSeq" id="WP_044220110.1">
    <property type="nucleotide sequence ID" value="NZ_JRYR02000001.1"/>
</dbReference>
<name>A0A1S1Z413_FLAPC</name>
<sequence length="65" mass="7933">MNWSIIFRELKFFTFFVIGYIPVFLGVMYIIQEEPQWSYFYQGMLVAFIVTYVVRTILFIMRSID</sequence>
<dbReference type="OrthoDB" id="982096at2"/>
<evidence type="ECO:0000313" key="2">
    <source>
        <dbReference type="EMBL" id="OHX68029.1"/>
    </source>
</evidence>
<dbReference type="EMBL" id="JRYR02000001">
    <property type="protein sequence ID" value="OHX68029.1"/>
    <property type="molecule type" value="Genomic_DNA"/>
</dbReference>
<gene>
    <name evidence="2" type="ORF">NH26_17615</name>
</gene>
<keyword evidence="1" id="KW-1133">Transmembrane helix</keyword>
<keyword evidence="3" id="KW-1185">Reference proteome</keyword>
<feature type="transmembrane region" description="Helical" evidence="1">
    <location>
        <begin position="37"/>
        <end position="61"/>
    </location>
</feature>